<dbReference type="InterPro" id="IPR000358">
    <property type="entry name" value="RNR_small_fam"/>
</dbReference>
<comment type="cofactor">
    <cofactor evidence="1">
        <name>Fe cation</name>
        <dbReference type="ChEBI" id="CHEBI:24875"/>
    </cofactor>
</comment>
<dbReference type="GO" id="GO:0003700">
    <property type="term" value="F:DNA-binding transcription factor activity"/>
    <property type="evidence" value="ECO:0007669"/>
    <property type="project" value="TreeGrafter"/>
</dbReference>
<dbReference type="InterPro" id="IPR009057">
    <property type="entry name" value="Homeodomain-like_sf"/>
</dbReference>
<dbReference type="EMBL" id="NCXO01000015">
    <property type="protein sequence ID" value="OSC33953.1"/>
    <property type="molecule type" value="Genomic_DNA"/>
</dbReference>
<dbReference type="GO" id="GO:0009263">
    <property type="term" value="P:deoxyribonucleotide biosynthetic process"/>
    <property type="evidence" value="ECO:0007669"/>
    <property type="project" value="InterPro"/>
</dbReference>
<dbReference type="Pfam" id="PF00268">
    <property type="entry name" value="Ribonuc_red_sm"/>
    <property type="match status" value="1"/>
</dbReference>
<dbReference type="InterPro" id="IPR009078">
    <property type="entry name" value="Ferritin-like_SF"/>
</dbReference>
<name>A0A7I7SK22_9MYCO</name>
<dbReference type="InterPro" id="IPR036271">
    <property type="entry name" value="Tet_transcr_reg_TetR-rel_C_sf"/>
</dbReference>
<dbReference type="PRINTS" id="PR00455">
    <property type="entry name" value="HTHTETR"/>
</dbReference>
<dbReference type="InterPro" id="IPR012348">
    <property type="entry name" value="RNR-like"/>
</dbReference>
<feature type="compositionally biased region" description="Pro residues" evidence="3">
    <location>
        <begin position="127"/>
        <end position="143"/>
    </location>
</feature>
<dbReference type="Gene3D" id="1.10.357.10">
    <property type="entry name" value="Tetracycline Repressor, domain 2"/>
    <property type="match status" value="1"/>
</dbReference>
<dbReference type="Pfam" id="PF00440">
    <property type="entry name" value="TetR_N"/>
    <property type="match status" value="1"/>
</dbReference>
<evidence type="ECO:0000313" key="5">
    <source>
        <dbReference type="Proteomes" id="UP000193577"/>
    </source>
</evidence>
<accession>A0A7I7SK22</accession>
<keyword evidence="2" id="KW-0238">DNA-binding</keyword>
<dbReference type="Proteomes" id="UP000193577">
    <property type="component" value="Unassembled WGS sequence"/>
</dbReference>
<dbReference type="PANTHER" id="PTHR30055:SF226">
    <property type="entry name" value="HTH-TYPE TRANSCRIPTIONAL REGULATOR PKSA"/>
    <property type="match status" value="1"/>
</dbReference>
<dbReference type="PANTHER" id="PTHR30055">
    <property type="entry name" value="HTH-TYPE TRANSCRIPTIONAL REGULATOR RUTR"/>
    <property type="match status" value="1"/>
</dbReference>
<organism evidence="4 5">
    <name type="scientific">Mycolicibacillus koreensis</name>
    <dbReference type="NCBI Taxonomy" id="1069220"/>
    <lineage>
        <taxon>Bacteria</taxon>
        <taxon>Bacillati</taxon>
        <taxon>Actinomycetota</taxon>
        <taxon>Actinomycetes</taxon>
        <taxon>Mycobacteriales</taxon>
        <taxon>Mycobacteriaceae</taxon>
        <taxon>Mycolicibacillus</taxon>
    </lineage>
</organism>
<dbReference type="Gene3D" id="1.10.10.60">
    <property type="entry name" value="Homeodomain-like"/>
    <property type="match status" value="1"/>
</dbReference>
<keyword evidence="5" id="KW-1185">Reference proteome</keyword>
<dbReference type="GO" id="GO:0016491">
    <property type="term" value="F:oxidoreductase activity"/>
    <property type="evidence" value="ECO:0007669"/>
    <property type="project" value="InterPro"/>
</dbReference>
<evidence type="ECO:0000256" key="2">
    <source>
        <dbReference type="ARBA" id="ARBA00023125"/>
    </source>
</evidence>
<protein>
    <submittedName>
        <fullName evidence="4">Uncharacterized protein</fullName>
    </submittedName>
</protein>
<dbReference type="SUPFAM" id="SSF48498">
    <property type="entry name" value="Tetracyclin repressor-like, C-terminal domain"/>
    <property type="match status" value="1"/>
</dbReference>
<feature type="region of interest" description="Disordered" evidence="3">
    <location>
        <begin position="84"/>
        <end position="148"/>
    </location>
</feature>
<dbReference type="InterPro" id="IPR050109">
    <property type="entry name" value="HTH-type_TetR-like_transc_reg"/>
</dbReference>
<comment type="caution">
    <text evidence="4">The sequence shown here is derived from an EMBL/GenBank/DDBJ whole genome shotgun (WGS) entry which is preliminary data.</text>
</comment>
<sequence length="371" mass="40909">MIADAATPYEEAVLTNIAFMESVHAKIDSSIFSTLCSTKEIDAAFDWSEANPYLQRKAQIIVDYYRSDDPLKRKAARRREVRLGFLNPGPNTPFPCGPGVRPPFAGAAARTDFRPAPSRSSTTGRAPSPPVSGGPETPSPRTPYPHRVARMWRVGTPDTDRPRLAERQRIQRAEMIRAEIIDAALSEFAERGYQETTIAHIGRRLGSAPSMVYNYFANKRDILEQAIEESLTPVMSALVEATTQLPTTVDEFRDRANRLGDLIVDLIAQEPRLPRMLLAVAALNDPDMRERWLGAFAMIKSAVERFLDEGASAGYLRPGIDIDATARVIIAIPFGMYASDPSLGPGTQHDRALARAAVDLVVRGIYGETSR</sequence>
<dbReference type="SUPFAM" id="SSF46689">
    <property type="entry name" value="Homeodomain-like"/>
    <property type="match status" value="1"/>
</dbReference>
<dbReference type="OrthoDB" id="5112469at2"/>
<evidence type="ECO:0000256" key="1">
    <source>
        <dbReference type="ARBA" id="ARBA00001962"/>
    </source>
</evidence>
<evidence type="ECO:0000313" key="4">
    <source>
        <dbReference type="EMBL" id="OSC33953.1"/>
    </source>
</evidence>
<proteinExistence type="predicted"/>
<gene>
    <name evidence="4" type="ORF">B8W67_08935</name>
</gene>
<dbReference type="PROSITE" id="PS50977">
    <property type="entry name" value="HTH_TETR_2"/>
    <property type="match status" value="1"/>
</dbReference>
<dbReference type="InterPro" id="IPR001647">
    <property type="entry name" value="HTH_TetR"/>
</dbReference>
<dbReference type="Gene3D" id="1.10.620.20">
    <property type="entry name" value="Ribonucleotide Reductase, subunit A"/>
    <property type="match status" value="1"/>
</dbReference>
<dbReference type="SUPFAM" id="SSF47240">
    <property type="entry name" value="Ferritin-like"/>
    <property type="match status" value="1"/>
</dbReference>
<dbReference type="AlphaFoldDB" id="A0A7I7SK22"/>
<reference evidence="4 5" key="1">
    <citation type="submission" date="2017-04" db="EMBL/GenBank/DDBJ databases">
        <title>The new phylogeny of genus Mycobacterium.</title>
        <authorList>
            <person name="Tortoli E."/>
            <person name="Trovato A."/>
            <person name="Cirillo D.M."/>
        </authorList>
    </citation>
    <scope>NUCLEOTIDE SEQUENCE [LARGE SCALE GENOMIC DNA]</scope>
    <source>
        <strain evidence="4 5">KCTC 19819</strain>
    </source>
</reference>
<evidence type="ECO:0000256" key="3">
    <source>
        <dbReference type="SAM" id="MobiDB-lite"/>
    </source>
</evidence>
<dbReference type="GO" id="GO:0000976">
    <property type="term" value="F:transcription cis-regulatory region binding"/>
    <property type="evidence" value="ECO:0007669"/>
    <property type="project" value="TreeGrafter"/>
</dbReference>